<evidence type="ECO:0000256" key="3">
    <source>
        <dbReference type="ARBA" id="ARBA00023163"/>
    </source>
</evidence>
<dbReference type="InterPro" id="IPR008920">
    <property type="entry name" value="TF_FadR/GntR_C"/>
</dbReference>
<geneLocation type="plasmid" evidence="6">
    <name>II</name>
</geneLocation>
<dbReference type="KEGG" id="ngg:RG540_PA04320"/>
<keyword evidence="3" id="KW-0804">Transcription</keyword>
<dbReference type="PANTHER" id="PTHR43537:SF5">
    <property type="entry name" value="UXU OPERON TRANSCRIPTIONAL REGULATOR"/>
    <property type="match status" value="1"/>
</dbReference>
<keyword evidence="5" id="KW-0614">Plasmid</keyword>
<proteinExistence type="predicted"/>
<dbReference type="SMART" id="SM00345">
    <property type="entry name" value="HTH_GNTR"/>
    <property type="match status" value="1"/>
</dbReference>
<dbReference type="Gene3D" id="1.20.120.530">
    <property type="entry name" value="GntR ligand-binding domain-like"/>
    <property type="match status" value="1"/>
</dbReference>
<dbReference type="eggNOG" id="COG1802">
    <property type="taxonomic scope" value="Bacteria"/>
</dbReference>
<dbReference type="Pfam" id="PF07729">
    <property type="entry name" value="FCD"/>
    <property type="match status" value="1"/>
</dbReference>
<dbReference type="InterPro" id="IPR036390">
    <property type="entry name" value="WH_DNA-bd_sf"/>
</dbReference>
<dbReference type="PANTHER" id="PTHR43537">
    <property type="entry name" value="TRANSCRIPTIONAL REGULATOR, GNTR FAMILY"/>
    <property type="match status" value="1"/>
</dbReference>
<gene>
    <name evidence="5" type="primary">ydfH</name>
    <name evidence="5" type="ORF">RG540_PA04320</name>
</gene>
<dbReference type="InterPro" id="IPR000524">
    <property type="entry name" value="Tscrpt_reg_HTH_GntR"/>
</dbReference>
<sequence>MSEVVQIPALPLEELLRPFLMEGTGNTTNKVYRLLRQLIVEVRLLPGRALPEKEVAAILHVSKTPVREAIIRLSEEGLIKVVPQGGTFVATIEVQRYIEACFIRFRLEAGAAAEAAKRHTFEDLGRLELLLNQQIEAVESEDYTSFFELDESFHKAIFAAARLSGVWSFVNQAKGEIDRMRHLKMVFGVRRTGEVIDEHRAIVEAIGAASPDAAVAAMTRHLGSLESKITELSKDPKLWSYIESINATTTEKRRPRRSLT</sequence>
<dbReference type="Proteomes" id="UP000028181">
    <property type="component" value="Plasmid pHAMBI540a"/>
</dbReference>
<evidence type="ECO:0000313" key="5">
    <source>
        <dbReference type="EMBL" id="CDN51110.1"/>
    </source>
</evidence>
<evidence type="ECO:0000256" key="1">
    <source>
        <dbReference type="ARBA" id="ARBA00023015"/>
    </source>
</evidence>
<dbReference type="RefSeq" id="WP_041364453.1">
    <property type="nucleotide sequence ID" value="NZ_HG938354.1"/>
</dbReference>
<dbReference type="SMART" id="SM00895">
    <property type="entry name" value="FCD"/>
    <property type="match status" value="1"/>
</dbReference>
<dbReference type="PROSITE" id="PS50949">
    <property type="entry name" value="HTH_GNTR"/>
    <property type="match status" value="1"/>
</dbReference>
<dbReference type="Pfam" id="PF00392">
    <property type="entry name" value="GntR"/>
    <property type="match status" value="1"/>
</dbReference>
<feature type="domain" description="HTH gntR-type" evidence="4">
    <location>
        <begin position="25"/>
        <end position="92"/>
    </location>
</feature>
<dbReference type="InterPro" id="IPR011711">
    <property type="entry name" value="GntR_C"/>
</dbReference>
<dbReference type="OrthoDB" id="9788098at2"/>
<evidence type="ECO:0000256" key="2">
    <source>
        <dbReference type="ARBA" id="ARBA00023125"/>
    </source>
</evidence>
<evidence type="ECO:0000313" key="6">
    <source>
        <dbReference type="Proteomes" id="UP000028181"/>
    </source>
</evidence>
<dbReference type="PATRIC" id="fig|1028800.3.peg.5051"/>
<dbReference type="Gene3D" id="1.10.10.10">
    <property type="entry name" value="Winged helix-like DNA-binding domain superfamily/Winged helix DNA-binding domain"/>
    <property type="match status" value="1"/>
</dbReference>
<organism evidence="5 6">
    <name type="scientific">Neorhizobium galegae bv. orientalis str. HAMBI 540</name>
    <dbReference type="NCBI Taxonomy" id="1028800"/>
    <lineage>
        <taxon>Bacteria</taxon>
        <taxon>Pseudomonadati</taxon>
        <taxon>Pseudomonadota</taxon>
        <taxon>Alphaproteobacteria</taxon>
        <taxon>Hyphomicrobiales</taxon>
        <taxon>Rhizobiaceae</taxon>
        <taxon>Rhizobium/Agrobacterium group</taxon>
        <taxon>Neorhizobium</taxon>
    </lineage>
</organism>
<dbReference type="EMBL" id="HG938354">
    <property type="protein sequence ID" value="CDN51110.1"/>
    <property type="molecule type" value="Genomic_DNA"/>
</dbReference>
<dbReference type="AlphaFoldDB" id="A0A068T0W2"/>
<name>A0A068T0W2_NEOGA</name>
<dbReference type="InterPro" id="IPR036388">
    <property type="entry name" value="WH-like_DNA-bd_sf"/>
</dbReference>
<keyword evidence="2" id="KW-0238">DNA-binding</keyword>
<accession>A0A068T0W2</accession>
<reference evidence="6" key="1">
    <citation type="journal article" date="2014" name="BMC Genomics">
        <title>Genome sequencing of two Neorhizobium galegae strains reveals a noeT gene responsible for the unusual acetylation of the nodulation factors.</title>
        <authorList>
            <person name="Osterman J."/>
            <person name="Marsh J."/>
            <person name="Laine P.K."/>
            <person name="Zeng Z."/>
            <person name="Alatalo E."/>
            <person name="Sullivan J.T."/>
            <person name="Young J.P."/>
            <person name="Thomas-Oates J."/>
            <person name="Paulin L."/>
            <person name="Lindstrom K."/>
        </authorList>
    </citation>
    <scope>NUCLEOTIDE SEQUENCE [LARGE SCALE GENOMIC DNA]</scope>
    <source>
        <strain evidence="6">HAMBI 540</strain>
    </source>
</reference>
<dbReference type="GO" id="GO:0003677">
    <property type="term" value="F:DNA binding"/>
    <property type="evidence" value="ECO:0007669"/>
    <property type="project" value="UniProtKB-KW"/>
</dbReference>
<dbReference type="GO" id="GO:0003700">
    <property type="term" value="F:DNA-binding transcription factor activity"/>
    <property type="evidence" value="ECO:0007669"/>
    <property type="project" value="InterPro"/>
</dbReference>
<dbReference type="CDD" id="cd07377">
    <property type="entry name" value="WHTH_GntR"/>
    <property type="match status" value="1"/>
</dbReference>
<dbReference type="SUPFAM" id="SSF48008">
    <property type="entry name" value="GntR ligand-binding domain-like"/>
    <property type="match status" value="1"/>
</dbReference>
<dbReference type="HOGENOM" id="CLU_017584_5_2_5"/>
<dbReference type="SUPFAM" id="SSF46785">
    <property type="entry name" value="Winged helix' DNA-binding domain"/>
    <property type="match status" value="1"/>
</dbReference>
<protein>
    <submittedName>
        <fullName evidence="5">Uncharacterized HTH-type transcriptional regulator YdfH</fullName>
    </submittedName>
</protein>
<evidence type="ECO:0000259" key="4">
    <source>
        <dbReference type="PROSITE" id="PS50949"/>
    </source>
</evidence>
<dbReference type="GeneID" id="24261328"/>
<keyword evidence="6" id="KW-1185">Reference proteome</keyword>
<keyword evidence="1" id="KW-0805">Transcription regulation</keyword>